<name>A0A813ICW8_POLGL</name>
<sequence>MRQWIQIAPNPQTPPPPPKGKGRGKNPQVQENKRPRVSEHTGSSSSSSSSVRDLALATADLSLQSARHIRQLWSLATCTILTPSHETVVHASHIPQGDTAEIMRWAILVTGLAAEPKVSPEDREMLRAHSESVSQPSMLTDLVGLCHVSQTFGDTNLFRIQFQTAAALESVSKALVSAFVTLGGTVKYGPAPRSAAERLTAACLKRA</sequence>
<evidence type="ECO:0000313" key="3">
    <source>
        <dbReference type="Proteomes" id="UP000626109"/>
    </source>
</evidence>
<proteinExistence type="predicted"/>
<feature type="region of interest" description="Disordered" evidence="1">
    <location>
        <begin position="1"/>
        <end position="51"/>
    </location>
</feature>
<evidence type="ECO:0000256" key="1">
    <source>
        <dbReference type="SAM" id="MobiDB-lite"/>
    </source>
</evidence>
<gene>
    <name evidence="2" type="ORF">PGLA2088_LOCUS6657</name>
</gene>
<organism evidence="2 3">
    <name type="scientific">Polarella glacialis</name>
    <name type="common">Dinoflagellate</name>
    <dbReference type="NCBI Taxonomy" id="89957"/>
    <lineage>
        <taxon>Eukaryota</taxon>
        <taxon>Sar</taxon>
        <taxon>Alveolata</taxon>
        <taxon>Dinophyceae</taxon>
        <taxon>Suessiales</taxon>
        <taxon>Suessiaceae</taxon>
        <taxon>Polarella</taxon>
    </lineage>
</organism>
<dbReference type="EMBL" id="CAJNNW010006702">
    <property type="protein sequence ID" value="CAE8648549.1"/>
    <property type="molecule type" value="Genomic_DNA"/>
</dbReference>
<dbReference type="AlphaFoldDB" id="A0A813ICW8"/>
<reference evidence="2" key="1">
    <citation type="submission" date="2021-02" db="EMBL/GenBank/DDBJ databases">
        <authorList>
            <person name="Dougan E. K."/>
            <person name="Rhodes N."/>
            <person name="Thang M."/>
            <person name="Chan C."/>
        </authorList>
    </citation>
    <scope>NUCLEOTIDE SEQUENCE</scope>
</reference>
<protein>
    <submittedName>
        <fullName evidence="2">Uncharacterized protein</fullName>
    </submittedName>
</protein>
<dbReference type="Proteomes" id="UP000626109">
    <property type="component" value="Unassembled WGS sequence"/>
</dbReference>
<accession>A0A813ICW8</accession>
<evidence type="ECO:0000313" key="2">
    <source>
        <dbReference type="EMBL" id="CAE8648549.1"/>
    </source>
</evidence>
<comment type="caution">
    <text evidence="2">The sequence shown here is derived from an EMBL/GenBank/DDBJ whole genome shotgun (WGS) entry which is preliminary data.</text>
</comment>